<gene>
    <name evidence="1" type="ORF">FXV83_00400</name>
</gene>
<dbReference type="AlphaFoldDB" id="A0A5S4YY13"/>
<reference evidence="1 2" key="1">
    <citation type="submission" date="2019-08" db="EMBL/GenBank/DDBJ databases">
        <title>Bradyrhizobium hipponensis sp. nov., a rhizobium isolated from a Lupinus angustifolius root nodule in Tunisia.</title>
        <authorList>
            <person name="Off K."/>
            <person name="Rejili M."/>
            <person name="Mars M."/>
            <person name="Brachmann A."/>
            <person name="Marin M."/>
        </authorList>
    </citation>
    <scope>NUCLEOTIDE SEQUENCE [LARGE SCALE GENOMIC DNA]</scope>
    <source>
        <strain evidence="2">aSej3</strain>
    </source>
</reference>
<keyword evidence="2" id="KW-1185">Reference proteome</keyword>
<proteinExistence type="predicted"/>
<comment type="caution">
    <text evidence="1">The sequence shown here is derived from an EMBL/GenBank/DDBJ whole genome shotgun (WGS) entry which is preliminary data.</text>
</comment>
<evidence type="ECO:0000313" key="2">
    <source>
        <dbReference type="Proteomes" id="UP000324797"/>
    </source>
</evidence>
<evidence type="ECO:0000313" key="1">
    <source>
        <dbReference type="EMBL" id="TYO68497.1"/>
    </source>
</evidence>
<dbReference type="Proteomes" id="UP000324797">
    <property type="component" value="Unassembled WGS sequence"/>
</dbReference>
<sequence length="131" mass="15256">MMGGSPFDLKNFRLDPEELPETRAVAPRKIERRHEHFVMVPWTWVEALSGATGQTWHLAMHLLYLRWKGKGAPIKLANGMLKIDRISRASKWRALAELERRGLITVERRPKRSPLIRLNMLQPRGMFAFQS</sequence>
<accession>A0A5S4YY13</accession>
<protein>
    <submittedName>
        <fullName evidence="1">Uncharacterized protein</fullName>
    </submittedName>
</protein>
<organism evidence="1 2">
    <name type="scientific">Bradyrhizobium hipponense</name>
    <dbReference type="NCBI Taxonomy" id="2605638"/>
    <lineage>
        <taxon>Bacteria</taxon>
        <taxon>Pseudomonadati</taxon>
        <taxon>Pseudomonadota</taxon>
        <taxon>Alphaproteobacteria</taxon>
        <taxon>Hyphomicrobiales</taxon>
        <taxon>Nitrobacteraceae</taxon>
        <taxon>Bradyrhizobium</taxon>
    </lineage>
</organism>
<dbReference type="RefSeq" id="WP_148736688.1">
    <property type="nucleotide sequence ID" value="NZ_VSTH01000003.1"/>
</dbReference>
<name>A0A5S4YY13_9BRAD</name>
<dbReference type="EMBL" id="VSTH01000003">
    <property type="protein sequence ID" value="TYO68497.1"/>
    <property type="molecule type" value="Genomic_DNA"/>
</dbReference>